<dbReference type="PROSITE" id="PS50016">
    <property type="entry name" value="ZF_PHD_2"/>
    <property type="match status" value="1"/>
</dbReference>
<evidence type="ECO:0000256" key="4">
    <source>
        <dbReference type="ARBA" id="ARBA00022737"/>
    </source>
</evidence>
<dbReference type="EMBL" id="CAJOBJ010162779">
    <property type="protein sequence ID" value="CAF4852694.1"/>
    <property type="molecule type" value="Genomic_DNA"/>
</dbReference>
<dbReference type="PROSITE" id="PS50089">
    <property type="entry name" value="ZF_RING_2"/>
    <property type="match status" value="1"/>
</dbReference>
<dbReference type="InterPro" id="IPR001841">
    <property type="entry name" value="Znf_RING"/>
</dbReference>
<evidence type="ECO:0000313" key="16">
    <source>
        <dbReference type="EMBL" id="CAF5176939.1"/>
    </source>
</evidence>
<keyword evidence="7" id="KW-0805">Transcription regulation</keyword>
<dbReference type="PANTHER" id="PTHR12360">
    <property type="entry name" value="NUCLEAR TRANSCRIPTION FACTOR, X-BOX BINDING 1 NFX1"/>
    <property type="match status" value="1"/>
</dbReference>
<feature type="compositionally biased region" description="Polar residues" evidence="11">
    <location>
        <begin position="1"/>
        <end position="21"/>
    </location>
</feature>
<dbReference type="InterPro" id="IPR011011">
    <property type="entry name" value="Znf_FYVE_PHD"/>
</dbReference>
<organism evidence="14 17">
    <name type="scientific">Rotaria magnacalcarata</name>
    <dbReference type="NCBI Taxonomy" id="392030"/>
    <lineage>
        <taxon>Eukaryota</taxon>
        <taxon>Metazoa</taxon>
        <taxon>Spiralia</taxon>
        <taxon>Gnathifera</taxon>
        <taxon>Rotifera</taxon>
        <taxon>Eurotatoria</taxon>
        <taxon>Bdelloidea</taxon>
        <taxon>Philodinida</taxon>
        <taxon>Philodinidae</taxon>
        <taxon>Rotaria</taxon>
    </lineage>
</organism>
<evidence type="ECO:0000313" key="14">
    <source>
        <dbReference type="EMBL" id="CAF4852694.1"/>
    </source>
</evidence>
<keyword evidence="9" id="KW-0539">Nucleus</keyword>
<dbReference type="Proteomes" id="UP000676336">
    <property type="component" value="Unassembled WGS sequence"/>
</dbReference>
<evidence type="ECO:0000313" key="15">
    <source>
        <dbReference type="EMBL" id="CAF4855943.1"/>
    </source>
</evidence>
<dbReference type="EMBL" id="CAJOBH010153968">
    <property type="protein sequence ID" value="CAF4855943.1"/>
    <property type="molecule type" value="Genomic_DNA"/>
</dbReference>
<proteinExistence type="inferred from homology"/>
<dbReference type="SUPFAM" id="SSF57903">
    <property type="entry name" value="FYVE/PHD zinc finger"/>
    <property type="match status" value="1"/>
</dbReference>
<dbReference type="Gene3D" id="3.30.40.10">
    <property type="entry name" value="Zinc/RING finger domain, C3HC4 (zinc finger)"/>
    <property type="match status" value="1"/>
</dbReference>
<comment type="caution">
    <text evidence="14">The sequence shown here is derived from an EMBL/GenBank/DDBJ whole genome shotgun (WGS) entry which is preliminary data.</text>
</comment>
<name>A0A8S3BRU6_9BILA</name>
<feature type="compositionally biased region" description="Low complexity" evidence="11">
    <location>
        <begin position="55"/>
        <end position="65"/>
    </location>
</feature>
<comment type="subcellular location">
    <subcellularLocation>
        <location evidence="1">Nucleus</location>
    </subcellularLocation>
</comment>
<dbReference type="InterPro" id="IPR034078">
    <property type="entry name" value="NFX1_fam"/>
</dbReference>
<keyword evidence="8" id="KW-0804">Transcription</keyword>
<keyword evidence="5 10" id="KW-0863">Zinc-finger</keyword>
<dbReference type="GO" id="GO:0008270">
    <property type="term" value="F:zinc ion binding"/>
    <property type="evidence" value="ECO:0007669"/>
    <property type="project" value="UniProtKB-KW"/>
</dbReference>
<evidence type="ECO:0000256" key="1">
    <source>
        <dbReference type="ARBA" id="ARBA00004123"/>
    </source>
</evidence>
<evidence type="ECO:0000256" key="7">
    <source>
        <dbReference type="ARBA" id="ARBA00023015"/>
    </source>
</evidence>
<feature type="domain" description="PHD-type" evidence="12">
    <location>
        <begin position="151"/>
        <end position="205"/>
    </location>
</feature>
<dbReference type="Proteomes" id="UP000681967">
    <property type="component" value="Unassembled WGS sequence"/>
</dbReference>
<evidence type="ECO:0000256" key="3">
    <source>
        <dbReference type="ARBA" id="ARBA00022723"/>
    </source>
</evidence>
<dbReference type="Proteomes" id="UP000681720">
    <property type="component" value="Unassembled WGS sequence"/>
</dbReference>
<sequence length="287" mass="33572">MTESITSSDQSQNIPLQEPYSNTNNTNNTHNNTKQKRRPMQTSSQDARYSHRGYQQQQQQQQQHEQQWYASNMYYDEYYYGVPPARGGGHRIQNHHQQQHHQRRPQFRHGPPSLQSNQQLNVRPNSNSSARSTNEVENLRSTLTEQLYKNIYECMICIIKIDRDQEIWSCEICYKMFHLNCIKQWANSEESGTDKNWRCPGCQYSYSTHPMYNCFCRKRINPAFQPGEIPHSCGERCDKRLNTKANDCNHRCSELCHPGPCPTCTTMIKRSCACGRESRIVMCSSNS</sequence>
<dbReference type="PANTHER" id="PTHR12360:SF12">
    <property type="entry name" value="TRANSCRIPTIONAL REPRESSOR NF-X1"/>
    <property type="match status" value="1"/>
</dbReference>
<evidence type="ECO:0000256" key="6">
    <source>
        <dbReference type="ARBA" id="ARBA00022833"/>
    </source>
</evidence>
<comment type="similarity">
    <text evidence="2">Belongs to the NFX1 family.</text>
</comment>
<evidence type="ECO:0000259" key="12">
    <source>
        <dbReference type="PROSITE" id="PS50016"/>
    </source>
</evidence>
<dbReference type="CDD" id="cd16492">
    <property type="entry name" value="RING-CH-C4HC3_NFX1-like"/>
    <property type="match status" value="1"/>
</dbReference>
<evidence type="ECO:0000256" key="8">
    <source>
        <dbReference type="ARBA" id="ARBA00023163"/>
    </source>
</evidence>
<gene>
    <name evidence="15" type="ORF">BYL167_LOCUS50390</name>
    <name evidence="14" type="ORF">GIL414_LOCUS49474</name>
    <name evidence="16" type="ORF">SMN809_LOCUS67743</name>
</gene>
<evidence type="ECO:0000313" key="17">
    <source>
        <dbReference type="Proteomes" id="UP000681720"/>
    </source>
</evidence>
<feature type="domain" description="RING-type" evidence="13">
    <location>
        <begin position="154"/>
        <end position="203"/>
    </location>
</feature>
<keyword evidence="4" id="KW-0677">Repeat</keyword>
<feature type="compositionally biased region" description="Polar residues" evidence="11">
    <location>
        <begin position="113"/>
        <end position="137"/>
    </location>
</feature>
<feature type="compositionally biased region" description="Basic residues" evidence="11">
    <location>
        <begin position="88"/>
        <end position="107"/>
    </location>
</feature>
<keyword evidence="3" id="KW-0479">Metal-binding</keyword>
<dbReference type="GO" id="GO:0005634">
    <property type="term" value="C:nucleus"/>
    <property type="evidence" value="ECO:0007669"/>
    <property type="project" value="UniProtKB-SubCell"/>
</dbReference>
<accession>A0A8S3BRU6</accession>
<dbReference type="InterPro" id="IPR013083">
    <property type="entry name" value="Znf_RING/FYVE/PHD"/>
</dbReference>
<reference evidence="14" key="1">
    <citation type="submission" date="2021-02" db="EMBL/GenBank/DDBJ databases">
        <authorList>
            <person name="Nowell W R."/>
        </authorList>
    </citation>
    <scope>NUCLEOTIDE SEQUENCE</scope>
</reference>
<feature type="compositionally biased region" description="Low complexity" evidence="11">
    <location>
        <begin position="22"/>
        <end position="32"/>
    </location>
</feature>
<dbReference type="CDD" id="cd06008">
    <property type="entry name" value="NF-X1-zinc-finger"/>
    <property type="match status" value="1"/>
</dbReference>
<feature type="region of interest" description="Disordered" evidence="11">
    <location>
        <begin position="1"/>
        <end position="65"/>
    </location>
</feature>
<feature type="region of interest" description="Disordered" evidence="11">
    <location>
        <begin position="85"/>
        <end position="137"/>
    </location>
</feature>
<dbReference type="EMBL" id="CAJOBI010315964">
    <property type="protein sequence ID" value="CAF5176939.1"/>
    <property type="molecule type" value="Genomic_DNA"/>
</dbReference>
<evidence type="ECO:0000256" key="9">
    <source>
        <dbReference type="ARBA" id="ARBA00023242"/>
    </source>
</evidence>
<evidence type="ECO:0000256" key="2">
    <source>
        <dbReference type="ARBA" id="ARBA00007269"/>
    </source>
</evidence>
<dbReference type="GO" id="GO:0000977">
    <property type="term" value="F:RNA polymerase II transcription regulatory region sequence-specific DNA binding"/>
    <property type="evidence" value="ECO:0007669"/>
    <property type="project" value="TreeGrafter"/>
</dbReference>
<evidence type="ECO:0000256" key="5">
    <source>
        <dbReference type="ARBA" id="ARBA00022771"/>
    </source>
</evidence>
<dbReference type="InterPro" id="IPR019787">
    <property type="entry name" value="Znf_PHD-finger"/>
</dbReference>
<dbReference type="AlphaFoldDB" id="A0A8S3BRU6"/>
<dbReference type="GO" id="GO:0000981">
    <property type="term" value="F:DNA-binding transcription factor activity, RNA polymerase II-specific"/>
    <property type="evidence" value="ECO:0007669"/>
    <property type="project" value="TreeGrafter"/>
</dbReference>
<dbReference type="SMART" id="SM00438">
    <property type="entry name" value="ZnF_NFX"/>
    <property type="match status" value="1"/>
</dbReference>
<feature type="non-terminal residue" evidence="14">
    <location>
        <position position="287"/>
    </location>
</feature>
<dbReference type="InterPro" id="IPR000967">
    <property type="entry name" value="Znf_NFX1"/>
</dbReference>
<evidence type="ECO:0000256" key="10">
    <source>
        <dbReference type="PROSITE-ProRule" id="PRU00175"/>
    </source>
</evidence>
<keyword evidence="6" id="KW-0862">Zinc</keyword>
<evidence type="ECO:0000256" key="11">
    <source>
        <dbReference type="SAM" id="MobiDB-lite"/>
    </source>
</evidence>
<protein>
    <submittedName>
        <fullName evidence="14">Uncharacterized protein</fullName>
    </submittedName>
</protein>
<evidence type="ECO:0000259" key="13">
    <source>
        <dbReference type="PROSITE" id="PS50089"/>
    </source>
</evidence>